<dbReference type="AlphaFoldDB" id="A0A838LAZ2"/>
<keyword evidence="5" id="KW-0716">Sensory transduction</keyword>
<dbReference type="PANTHER" id="PTHR41523">
    <property type="entry name" value="TWO-COMPONENT SYSTEM SENSOR PROTEIN"/>
    <property type="match status" value="1"/>
</dbReference>
<keyword evidence="11" id="KW-0675">Receptor</keyword>
<feature type="domain" description="Response regulatory" evidence="14">
    <location>
        <begin position="735"/>
        <end position="846"/>
    </location>
</feature>
<dbReference type="Gene3D" id="3.30.450.270">
    <property type="match status" value="1"/>
</dbReference>
<evidence type="ECO:0000256" key="12">
    <source>
        <dbReference type="PROSITE-ProRule" id="PRU00169"/>
    </source>
</evidence>
<dbReference type="GO" id="GO:0004673">
    <property type="term" value="F:protein histidine kinase activity"/>
    <property type="evidence" value="ECO:0007669"/>
    <property type="project" value="UniProtKB-EC"/>
</dbReference>
<dbReference type="Proteomes" id="UP000570166">
    <property type="component" value="Unassembled WGS sequence"/>
</dbReference>
<feature type="modified residue" description="4-aspartylphosphate" evidence="12">
    <location>
        <position position="785"/>
    </location>
</feature>
<keyword evidence="16" id="KW-1185">Reference proteome</keyword>
<evidence type="ECO:0000259" key="13">
    <source>
        <dbReference type="PROSITE" id="PS50046"/>
    </source>
</evidence>
<dbReference type="PRINTS" id="PR01033">
    <property type="entry name" value="PHYTOCHROME"/>
</dbReference>
<evidence type="ECO:0000259" key="14">
    <source>
        <dbReference type="PROSITE" id="PS50110"/>
    </source>
</evidence>
<dbReference type="Gene3D" id="3.30.450.20">
    <property type="entry name" value="PAS domain"/>
    <property type="match status" value="1"/>
</dbReference>
<evidence type="ECO:0000313" key="15">
    <source>
        <dbReference type="EMBL" id="MBA2936030.1"/>
    </source>
</evidence>
<dbReference type="RefSeq" id="WP_160363927.1">
    <property type="nucleotide sequence ID" value="NZ_JACEIB010000027.1"/>
</dbReference>
<dbReference type="InterPro" id="IPR011006">
    <property type="entry name" value="CheY-like_superfamily"/>
</dbReference>
<dbReference type="PIRSF" id="PIRSF036397">
    <property type="entry name" value="Bactrphtchrm_rec"/>
    <property type="match status" value="1"/>
</dbReference>
<dbReference type="SUPFAM" id="SSF55874">
    <property type="entry name" value="ATPase domain of HSP90 chaperone/DNA topoisomerase II/histidine kinase"/>
    <property type="match status" value="1"/>
</dbReference>
<keyword evidence="4 12" id="KW-0597">Phosphoprotein</keyword>
<evidence type="ECO:0000256" key="1">
    <source>
        <dbReference type="ARBA" id="ARBA00000085"/>
    </source>
</evidence>
<keyword evidence="8" id="KW-0418">Kinase</keyword>
<dbReference type="SUPFAM" id="SSF52172">
    <property type="entry name" value="CheY-like"/>
    <property type="match status" value="1"/>
</dbReference>
<dbReference type="Pfam" id="PF07536">
    <property type="entry name" value="HWE_HK"/>
    <property type="match status" value="1"/>
</dbReference>
<keyword evidence="3" id="KW-0600">Photoreceptor protein</keyword>
<dbReference type="PROSITE" id="PS50110">
    <property type="entry name" value="RESPONSE_REGULATORY"/>
    <property type="match status" value="1"/>
</dbReference>
<dbReference type="Pfam" id="PF01590">
    <property type="entry name" value="GAF"/>
    <property type="match status" value="1"/>
</dbReference>
<proteinExistence type="predicted"/>
<dbReference type="GO" id="GO:0009584">
    <property type="term" value="P:detection of visible light"/>
    <property type="evidence" value="ECO:0007669"/>
    <property type="project" value="InterPro"/>
</dbReference>
<keyword evidence="10" id="KW-0157">Chromophore</keyword>
<dbReference type="EMBL" id="JACEIB010000027">
    <property type="protein sequence ID" value="MBA2936030.1"/>
    <property type="molecule type" value="Genomic_DNA"/>
</dbReference>
<dbReference type="InterPro" id="IPR013654">
    <property type="entry name" value="PAS_2"/>
</dbReference>
<evidence type="ECO:0000256" key="2">
    <source>
        <dbReference type="ARBA" id="ARBA00012438"/>
    </source>
</evidence>
<evidence type="ECO:0000256" key="10">
    <source>
        <dbReference type="ARBA" id="ARBA00022991"/>
    </source>
</evidence>
<evidence type="ECO:0000313" key="16">
    <source>
        <dbReference type="Proteomes" id="UP000570166"/>
    </source>
</evidence>
<dbReference type="Pfam" id="PF00360">
    <property type="entry name" value="PHY"/>
    <property type="match status" value="1"/>
</dbReference>
<evidence type="ECO:0000256" key="4">
    <source>
        <dbReference type="ARBA" id="ARBA00022553"/>
    </source>
</evidence>
<evidence type="ECO:0000256" key="3">
    <source>
        <dbReference type="ARBA" id="ARBA00022543"/>
    </source>
</evidence>
<dbReference type="SMART" id="SM00065">
    <property type="entry name" value="GAF"/>
    <property type="match status" value="1"/>
</dbReference>
<dbReference type="InterPro" id="IPR029016">
    <property type="entry name" value="GAF-like_dom_sf"/>
</dbReference>
<comment type="caution">
    <text evidence="15">The sequence shown here is derived from an EMBL/GenBank/DDBJ whole genome shotgun (WGS) entry which is preliminary data.</text>
</comment>
<keyword evidence="9" id="KW-0067">ATP-binding</keyword>
<dbReference type="InterPro" id="IPR016132">
    <property type="entry name" value="Phyto_chromo_attachment"/>
</dbReference>
<dbReference type="GO" id="GO:0000160">
    <property type="term" value="P:phosphorelay signal transduction system"/>
    <property type="evidence" value="ECO:0007669"/>
    <property type="project" value="InterPro"/>
</dbReference>
<dbReference type="InterPro" id="IPR003018">
    <property type="entry name" value="GAF"/>
</dbReference>
<dbReference type="SMART" id="SM00911">
    <property type="entry name" value="HWE_HK"/>
    <property type="match status" value="1"/>
</dbReference>
<evidence type="ECO:0000256" key="5">
    <source>
        <dbReference type="ARBA" id="ARBA00022606"/>
    </source>
</evidence>
<dbReference type="InterPro" id="IPR043150">
    <property type="entry name" value="Phytochrome_PHY_sf"/>
</dbReference>
<sequence length="849" mass="92339">MSDVRDQVDLTNCDREPIHIPGLIQPFGFLLALSSDWLIARASANTADFIGVAHDELLGRPVTDILGAEAVHAIRNRVALLRGADATERMFGLKLAGVEQPFDVALHLSDGGIVIEAEPSQPELGDGAGTIRSMMSRLDQARTMEAFLREGARQVRALTGFDRVMVYKFDADGNGEVMAEAARSGIGSFLHLHYPHTDIPAQARALYNRNLFRIIADVKSVPVPVIPTLNERGAPLDLSLSVLRAVSPIHIEYLGNMGVGASLSISIMIEGRLWGLFACHHYSARCPGLERRSLSELFGQMFAMKLEALERRESAAYAERARGVSERLLVQLAGDASLRDDPAWLAETLGDAIPADGIGVVINGHIAIAGLAPDEDSFLRLTRELNRTTAGKVFATDRIAAFFPEAERWSDRAAGMLALPISRSPRDYVVLFRQEIIRTVRWAGDPYLPKEFGPNGDRLSPRKSFEAWSETVRGRSQPFSDLERQVAESLRATLIEVVLRMSDEAHAERQQAAERQELLIAELNHRVRNILSLIRGLVRQTRGSGSIDDYVIELDGRIHALARAHNQITSDNWGPAPLRGLIETEAAAYLAGKATRVRTEGPEILLAPTAFSTLALVLHELMTNSAKYGALSDNGHVDVRWLVDGQGWLQLDWQESGGPVVQAPTRQGFGSTIIRRSIPYDLGGEASVEYLPLGLSAHFAIPERHVTQRVAKVTASVAEAEEPAATAAGPLISGPVLLVEDSLIIAMDAEDILTRLGAESVATASTVPVAMDELRRFQPTLAILDINLGSETSMPIADRLKAMGVPYLFATGYGEQARLPEAHADAPVLQKPYTIENVARGLGGLLSKG</sequence>
<evidence type="ECO:0000256" key="6">
    <source>
        <dbReference type="ARBA" id="ARBA00022679"/>
    </source>
</evidence>
<feature type="domain" description="Phytochrome chromophore attachment site" evidence="13">
    <location>
        <begin position="143"/>
        <end position="300"/>
    </location>
</feature>
<dbReference type="GO" id="GO:0009881">
    <property type="term" value="F:photoreceptor activity"/>
    <property type="evidence" value="ECO:0007669"/>
    <property type="project" value="UniProtKB-KW"/>
</dbReference>
<evidence type="ECO:0000256" key="7">
    <source>
        <dbReference type="ARBA" id="ARBA00022741"/>
    </source>
</evidence>
<dbReference type="InterPro" id="IPR001789">
    <property type="entry name" value="Sig_transdc_resp-reg_receiver"/>
</dbReference>
<protein>
    <recommendedName>
        <fullName evidence="2">histidine kinase</fullName>
        <ecNumber evidence="2">2.7.13.3</ecNumber>
    </recommendedName>
</protein>
<dbReference type="SMART" id="SM00448">
    <property type="entry name" value="REC"/>
    <property type="match status" value="1"/>
</dbReference>
<dbReference type="InterPro" id="IPR036890">
    <property type="entry name" value="HATPase_C_sf"/>
</dbReference>
<keyword evidence="7" id="KW-0547">Nucleotide-binding</keyword>
<dbReference type="InterPro" id="IPR001294">
    <property type="entry name" value="Phytochrome"/>
</dbReference>
<name>A0A838LAZ2_9SPHN</name>
<evidence type="ECO:0000256" key="11">
    <source>
        <dbReference type="ARBA" id="ARBA00023170"/>
    </source>
</evidence>
<dbReference type="InterPro" id="IPR035965">
    <property type="entry name" value="PAS-like_dom_sf"/>
</dbReference>
<keyword evidence="6" id="KW-0808">Transferase</keyword>
<dbReference type="GO" id="GO:0006355">
    <property type="term" value="P:regulation of DNA-templated transcription"/>
    <property type="evidence" value="ECO:0007669"/>
    <property type="project" value="InterPro"/>
</dbReference>
<reference evidence="15 16" key="1">
    <citation type="submission" date="2020-07" db="EMBL/GenBank/DDBJ databases">
        <authorList>
            <person name="Sun Q."/>
        </authorList>
    </citation>
    <scope>NUCLEOTIDE SEQUENCE [LARGE SCALE GENOMIC DNA]</scope>
    <source>
        <strain evidence="15 16">CGMCC 1.13654</strain>
    </source>
</reference>
<evidence type="ECO:0000256" key="9">
    <source>
        <dbReference type="ARBA" id="ARBA00022840"/>
    </source>
</evidence>
<dbReference type="PANTHER" id="PTHR41523:SF7">
    <property type="entry name" value="HISTIDINE KINASE"/>
    <property type="match status" value="1"/>
</dbReference>
<organism evidence="15 16">
    <name type="scientific">Sphingomonas chungangi</name>
    <dbReference type="NCBI Taxonomy" id="2683589"/>
    <lineage>
        <taxon>Bacteria</taxon>
        <taxon>Pseudomonadati</taxon>
        <taxon>Pseudomonadota</taxon>
        <taxon>Alphaproteobacteria</taxon>
        <taxon>Sphingomonadales</taxon>
        <taxon>Sphingomonadaceae</taxon>
        <taxon>Sphingomonas</taxon>
    </lineage>
</organism>
<dbReference type="InterPro" id="IPR011102">
    <property type="entry name" value="Sig_transdc_His_kinase_HWE"/>
</dbReference>
<dbReference type="InterPro" id="IPR013515">
    <property type="entry name" value="Phytochrome_cen-reg"/>
</dbReference>
<accession>A0A838LAZ2</accession>
<dbReference type="Gene3D" id="3.40.50.2300">
    <property type="match status" value="1"/>
</dbReference>
<dbReference type="PROSITE" id="PS50046">
    <property type="entry name" value="PHYTOCHROME_2"/>
    <property type="match status" value="1"/>
</dbReference>
<evidence type="ECO:0000256" key="8">
    <source>
        <dbReference type="ARBA" id="ARBA00022777"/>
    </source>
</evidence>
<dbReference type="Gene3D" id="3.30.450.40">
    <property type="match status" value="1"/>
</dbReference>
<dbReference type="EC" id="2.7.13.3" evidence="2"/>
<gene>
    <name evidence="15" type="ORF">HZF05_18265</name>
</gene>
<dbReference type="Gene3D" id="3.30.565.10">
    <property type="entry name" value="Histidine kinase-like ATPase, C-terminal domain"/>
    <property type="match status" value="1"/>
</dbReference>
<dbReference type="Pfam" id="PF08446">
    <property type="entry name" value="PAS_2"/>
    <property type="match status" value="1"/>
</dbReference>
<dbReference type="SUPFAM" id="SSF55785">
    <property type="entry name" value="PYP-like sensor domain (PAS domain)"/>
    <property type="match status" value="1"/>
</dbReference>
<comment type="catalytic activity">
    <reaction evidence="1">
        <text>ATP + protein L-histidine = ADP + protein N-phospho-L-histidine.</text>
        <dbReference type="EC" id="2.7.13.3"/>
    </reaction>
</comment>
<dbReference type="GO" id="GO:0005524">
    <property type="term" value="F:ATP binding"/>
    <property type="evidence" value="ECO:0007669"/>
    <property type="project" value="UniProtKB-KW"/>
</dbReference>
<dbReference type="InterPro" id="IPR009219">
    <property type="entry name" value="Bactrphtchr_CheY"/>
</dbReference>
<dbReference type="SUPFAM" id="SSF55781">
    <property type="entry name" value="GAF domain-like"/>
    <property type="match status" value="2"/>
</dbReference>